<evidence type="ECO:0000313" key="1">
    <source>
        <dbReference type="EMBL" id="ATC65726.1"/>
    </source>
</evidence>
<gene>
    <name evidence="1" type="ORF">CMV30_18220</name>
</gene>
<sequence length="116" mass="12942">MDSKILLNGTHLSETSKNEIARTLSKLLRHTGIIRVRLDLHETAFRAGKRFHTVKGVVERPGADLVASIESDNLFKGVHRLADILERSLSEFTRTEACKRRHPHAVELAAAIPKVA</sequence>
<keyword evidence="2" id="KW-1185">Reference proteome</keyword>
<evidence type="ECO:0000313" key="2">
    <source>
        <dbReference type="Proteomes" id="UP000217265"/>
    </source>
</evidence>
<dbReference type="SUPFAM" id="SSF69754">
    <property type="entry name" value="Ribosome binding protein Y (YfiA homologue)"/>
    <property type="match status" value="1"/>
</dbReference>
<accession>A0A290QHF5</accession>
<proteinExistence type="predicted"/>
<dbReference type="Gene3D" id="3.30.160.100">
    <property type="entry name" value="Ribosome hibernation promotion factor-like"/>
    <property type="match status" value="1"/>
</dbReference>
<organism evidence="1 2">
    <name type="scientific">Nibricoccus aquaticus</name>
    <dbReference type="NCBI Taxonomy" id="2576891"/>
    <lineage>
        <taxon>Bacteria</taxon>
        <taxon>Pseudomonadati</taxon>
        <taxon>Verrucomicrobiota</taxon>
        <taxon>Opitutia</taxon>
        <taxon>Opitutales</taxon>
        <taxon>Opitutaceae</taxon>
        <taxon>Nibricoccus</taxon>
    </lineage>
</organism>
<name>A0A290QHF5_9BACT</name>
<protein>
    <recommendedName>
        <fullName evidence="3">Ribosomal subunit interface protein</fullName>
    </recommendedName>
</protein>
<evidence type="ECO:0008006" key="3">
    <source>
        <dbReference type="Google" id="ProtNLM"/>
    </source>
</evidence>
<dbReference type="KEGG" id="vbh:CMV30_18220"/>
<dbReference type="AlphaFoldDB" id="A0A290QHF5"/>
<dbReference type="InterPro" id="IPR036567">
    <property type="entry name" value="RHF-like"/>
</dbReference>
<dbReference type="RefSeq" id="WP_096057355.1">
    <property type="nucleotide sequence ID" value="NZ_CP023344.1"/>
</dbReference>
<dbReference type="EMBL" id="CP023344">
    <property type="protein sequence ID" value="ATC65726.1"/>
    <property type="molecule type" value="Genomic_DNA"/>
</dbReference>
<reference evidence="1 2" key="1">
    <citation type="submission" date="2017-09" db="EMBL/GenBank/DDBJ databases">
        <title>Complete genome sequence of Verrucomicrobial strain HZ-65, isolated from freshwater.</title>
        <authorList>
            <person name="Choi A."/>
        </authorList>
    </citation>
    <scope>NUCLEOTIDE SEQUENCE [LARGE SCALE GENOMIC DNA]</scope>
    <source>
        <strain evidence="1 2">HZ-65</strain>
    </source>
</reference>
<dbReference type="Proteomes" id="UP000217265">
    <property type="component" value="Chromosome"/>
</dbReference>